<dbReference type="PANTHER" id="PTHR30290:SF38">
    <property type="entry name" value="D,D-DIPEPTIDE-BINDING PERIPLASMIC PROTEIN DDPA-RELATED"/>
    <property type="match status" value="1"/>
</dbReference>
<evidence type="ECO:0000256" key="2">
    <source>
        <dbReference type="ARBA" id="ARBA00005695"/>
    </source>
</evidence>
<evidence type="ECO:0000256" key="3">
    <source>
        <dbReference type="ARBA" id="ARBA00022729"/>
    </source>
</evidence>
<evidence type="ECO:0000256" key="4">
    <source>
        <dbReference type="SAM" id="SignalP"/>
    </source>
</evidence>
<evidence type="ECO:0000313" key="7">
    <source>
        <dbReference type="Proteomes" id="UP000239434"/>
    </source>
</evidence>
<accession>A0A2S9IQW9</accession>
<dbReference type="GO" id="GO:0043190">
    <property type="term" value="C:ATP-binding cassette (ABC) transporter complex"/>
    <property type="evidence" value="ECO:0007669"/>
    <property type="project" value="InterPro"/>
</dbReference>
<organism evidence="6 7">
    <name type="scientific">Phyllobacterium phragmitis</name>
    <dbReference type="NCBI Taxonomy" id="2670329"/>
    <lineage>
        <taxon>Bacteria</taxon>
        <taxon>Pseudomonadati</taxon>
        <taxon>Pseudomonadota</taxon>
        <taxon>Alphaproteobacteria</taxon>
        <taxon>Hyphomicrobiales</taxon>
        <taxon>Phyllobacteriaceae</taxon>
        <taxon>Phyllobacterium</taxon>
    </lineage>
</organism>
<dbReference type="InterPro" id="IPR039424">
    <property type="entry name" value="SBP_5"/>
</dbReference>
<dbReference type="Gene3D" id="3.40.190.10">
    <property type="entry name" value="Periplasmic binding protein-like II"/>
    <property type="match status" value="1"/>
</dbReference>
<protein>
    <submittedName>
        <fullName evidence="6">ABC transporter substrate-binding protein</fullName>
    </submittedName>
</protein>
<dbReference type="Proteomes" id="UP000239434">
    <property type="component" value="Unassembled WGS sequence"/>
</dbReference>
<dbReference type="EMBL" id="PVBR01000009">
    <property type="protein sequence ID" value="PRD42921.1"/>
    <property type="molecule type" value="Genomic_DNA"/>
</dbReference>
<feature type="signal peptide" evidence="4">
    <location>
        <begin position="1"/>
        <end position="21"/>
    </location>
</feature>
<dbReference type="InterPro" id="IPR000914">
    <property type="entry name" value="SBP_5_dom"/>
</dbReference>
<keyword evidence="3 4" id="KW-0732">Signal</keyword>
<dbReference type="AlphaFoldDB" id="A0A2S9IQW9"/>
<dbReference type="PANTHER" id="PTHR30290">
    <property type="entry name" value="PERIPLASMIC BINDING COMPONENT OF ABC TRANSPORTER"/>
    <property type="match status" value="1"/>
</dbReference>
<dbReference type="Gene3D" id="3.10.105.10">
    <property type="entry name" value="Dipeptide-binding Protein, Domain 3"/>
    <property type="match status" value="1"/>
</dbReference>
<proteinExistence type="inferred from homology"/>
<dbReference type="GO" id="GO:1904680">
    <property type="term" value="F:peptide transmembrane transporter activity"/>
    <property type="evidence" value="ECO:0007669"/>
    <property type="project" value="TreeGrafter"/>
</dbReference>
<comment type="subcellular location">
    <subcellularLocation>
        <location evidence="1">Periplasm</location>
    </subcellularLocation>
</comment>
<gene>
    <name evidence="6" type="ORF">C5748_14225</name>
</gene>
<dbReference type="GO" id="GO:0015833">
    <property type="term" value="P:peptide transport"/>
    <property type="evidence" value="ECO:0007669"/>
    <property type="project" value="TreeGrafter"/>
</dbReference>
<evidence type="ECO:0000259" key="5">
    <source>
        <dbReference type="Pfam" id="PF00496"/>
    </source>
</evidence>
<dbReference type="Pfam" id="PF00496">
    <property type="entry name" value="SBP_bac_5"/>
    <property type="match status" value="1"/>
</dbReference>
<comment type="caution">
    <text evidence="6">The sequence shown here is derived from an EMBL/GenBank/DDBJ whole genome shotgun (WGS) entry which is preliminary data.</text>
</comment>
<dbReference type="InterPro" id="IPR030678">
    <property type="entry name" value="Peptide/Ni-bd"/>
</dbReference>
<reference evidence="6 7" key="1">
    <citation type="submission" date="2018-02" db="EMBL/GenBank/DDBJ databases">
        <title>The draft genome of Phyllobacterium sp. 1N-3.</title>
        <authorList>
            <person name="Liu L."/>
            <person name="Li L."/>
            <person name="Zhang X."/>
            <person name="Wang T."/>
            <person name="Liang L."/>
        </authorList>
    </citation>
    <scope>NUCLEOTIDE SEQUENCE [LARGE SCALE GENOMIC DNA]</scope>
    <source>
        <strain evidence="6 7">1N-3</strain>
    </source>
</reference>
<feature type="domain" description="Solute-binding protein family 5" evidence="5">
    <location>
        <begin position="66"/>
        <end position="426"/>
    </location>
</feature>
<dbReference type="GO" id="GO:0030288">
    <property type="term" value="C:outer membrane-bounded periplasmic space"/>
    <property type="evidence" value="ECO:0007669"/>
    <property type="project" value="UniProtKB-ARBA"/>
</dbReference>
<evidence type="ECO:0000256" key="1">
    <source>
        <dbReference type="ARBA" id="ARBA00004418"/>
    </source>
</evidence>
<dbReference type="PIRSF" id="PIRSF002741">
    <property type="entry name" value="MppA"/>
    <property type="match status" value="1"/>
</dbReference>
<comment type="similarity">
    <text evidence="2">Belongs to the bacterial solute-binding protein 5 family.</text>
</comment>
<sequence>MLRTKLLPLLAGVLLSTASYAADLTIAVQKVPDFLDPVLDNSNVNERIMWSLFNTLVTTDYRDGGKLKPGLATEWKILDAQTIEFKLRPGVKFHNGDDFNAKDVVFSFSPERTGQEKNGAKPVLSMPFLGGIDKVDVIDPLTVRIHMRTPDALIVQRFANYPAQILSRKGFEDAGSMEAYSKRPIGTGPYKLSDFNLGERVILQSFAGYWGEEKAAAGKVTFTVVPEASTRIAGLLSGQFDIVTELNPDNFQQIESSSNAAIVGGAVENIRGVVYDSTGSILSDPRIREALDLSIDREAIVKSLYNGKTEMPNGWQMKTFGAMYLADRPAPEFNPGKARELLKAAGYKGERISYRTMNAYYTNEIETAQILQGMWSAVGLNVQLDVKETWDQINEDTPDRAIFNASFTAYYPDPMGQFWRRFGTSSNWAASKIFVVDPEQASLGETLATSMDTDERRKVFAEMLDRFNSNPHGSALHLLTQFFGVNKTRLTLDTMPTNYLDLTTAGVQFK</sequence>
<dbReference type="Gene3D" id="3.90.76.10">
    <property type="entry name" value="Dipeptide-binding Protein, Domain 1"/>
    <property type="match status" value="1"/>
</dbReference>
<keyword evidence="7" id="KW-1185">Reference proteome</keyword>
<dbReference type="SUPFAM" id="SSF53850">
    <property type="entry name" value="Periplasmic binding protein-like II"/>
    <property type="match status" value="1"/>
</dbReference>
<name>A0A2S9IQW9_9HYPH</name>
<feature type="chain" id="PRO_5015747130" evidence="4">
    <location>
        <begin position="22"/>
        <end position="510"/>
    </location>
</feature>
<evidence type="ECO:0000313" key="6">
    <source>
        <dbReference type="EMBL" id="PRD42921.1"/>
    </source>
</evidence>